<comment type="caution">
    <text evidence="8">The sequence shown here is derived from an EMBL/GenBank/DDBJ whole genome shotgun (WGS) entry which is preliminary data.</text>
</comment>
<keyword evidence="4 7" id="KW-1133">Transmembrane helix</keyword>
<organism evidence="8 9">
    <name type="scientific">Halomonas flagellata</name>
    <dbReference type="NCBI Taxonomy" id="2920385"/>
    <lineage>
        <taxon>Bacteria</taxon>
        <taxon>Pseudomonadati</taxon>
        <taxon>Pseudomonadota</taxon>
        <taxon>Gammaproteobacteria</taxon>
        <taxon>Oceanospirillales</taxon>
        <taxon>Halomonadaceae</taxon>
        <taxon>Halomonas</taxon>
    </lineage>
</organism>
<accession>A0ABS9S0B8</accession>
<feature type="transmembrane region" description="Helical" evidence="7">
    <location>
        <begin position="259"/>
        <end position="285"/>
    </location>
</feature>
<feature type="transmembrane region" description="Helical" evidence="7">
    <location>
        <begin position="297"/>
        <end position="320"/>
    </location>
</feature>
<name>A0ABS9S0B8_9GAMM</name>
<dbReference type="Proteomes" id="UP001202117">
    <property type="component" value="Unassembled WGS sequence"/>
</dbReference>
<feature type="transmembrane region" description="Helical" evidence="7">
    <location>
        <begin position="92"/>
        <end position="113"/>
    </location>
</feature>
<feature type="transmembrane region" description="Helical" evidence="7">
    <location>
        <begin position="120"/>
        <end position="137"/>
    </location>
</feature>
<keyword evidence="9" id="KW-1185">Reference proteome</keyword>
<evidence type="ECO:0000313" key="8">
    <source>
        <dbReference type="EMBL" id="MCH4565538.1"/>
    </source>
</evidence>
<dbReference type="CDD" id="cd06581">
    <property type="entry name" value="TM_PBP1_LivM_like"/>
    <property type="match status" value="1"/>
</dbReference>
<feature type="transmembrane region" description="Helical" evidence="7">
    <location>
        <begin position="12"/>
        <end position="32"/>
    </location>
</feature>
<evidence type="ECO:0000256" key="3">
    <source>
        <dbReference type="ARBA" id="ARBA00022692"/>
    </source>
</evidence>
<keyword evidence="5 7" id="KW-0472">Membrane</keyword>
<dbReference type="PANTHER" id="PTHR30482">
    <property type="entry name" value="HIGH-AFFINITY BRANCHED-CHAIN AMINO ACID TRANSPORT SYSTEM PERMEASE"/>
    <property type="match status" value="1"/>
</dbReference>
<feature type="transmembrane region" description="Helical" evidence="7">
    <location>
        <begin position="44"/>
        <end position="72"/>
    </location>
</feature>
<evidence type="ECO:0000256" key="7">
    <source>
        <dbReference type="SAM" id="Phobius"/>
    </source>
</evidence>
<evidence type="ECO:0000256" key="1">
    <source>
        <dbReference type="ARBA" id="ARBA00004429"/>
    </source>
</evidence>
<evidence type="ECO:0000313" key="9">
    <source>
        <dbReference type="Proteomes" id="UP001202117"/>
    </source>
</evidence>
<sequence>MLHRYPKRVSIIMLVLTALVALFPLWGPALFGARSDFVLEQLTLMLILALFAMSLDLLVGVVGLVSLGHALFFGLGAYTLALASPDFSPASLWWMLPLVMLVSAVVALVVGFLVIRTKGIFFIMTTLAFGQMLYYLVSTSPYTGGTDGVFIMFRPSVAVGDTLLLDMDNPLTFFYFCLGTLIVGYVFLRWLTRSYYGQVLDGIHDNEHRMEALGYATASYKLIAFVIAGVMAAIAGMLAAMQYGFANPAQLGWHTSGEVLMMVILGGMGTIFGPILGAFAFEILLYTYEHLTTHWPILMGITIILAVLILPKGIAGLIIAPPGRDALMKSPLLRWFNRRGQAGSAAVKSSKPAAKSSKPAAQSKEG</sequence>
<proteinExistence type="predicted"/>
<comment type="subcellular location">
    <subcellularLocation>
        <location evidence="1">Cell inner membrane</location>
        <topology evidence="1">Multi-pass membrane protein</topology>
    </subcellularLocation>
</comment>
<dbReference type="InterPro" id="IPR001851">
    <property type="entry name" value="ABC_transp_permease"/>
</dbReference>
<evidence type="ECO:0000256" key="4">
    <source>
        <dbReference type="ARBA" id="ARBA00022989"/>
    </source>
</evidence>
<keyword evidence="2" id="KW-1003">Cell membrane</keyword>
<feature type="region of interest" description="Disordered" evidence="6">
    <location>
        <begin position="343"/>
        <end position="366"/>
    </location>
</feature>
<evidence type="ECO:0000256" key="2">
    <source>
        <dbReference type="ARBA" id="ARBA00022475"/>
    </source>
</evidence>
<evidence type="ECO:0000256" key="5">
    <source>
        <dbReference type="ARBA" id="ARBA00023136"/>
    </source>
</evidence>
<dbReference type="PANTHER" id="PTHR30482:SF17">
    <property type="entry name" value="ABC TRANSPORTER ATP-BINDING PROTEIN"/>
    <property type="match status" value="1"/>
</dbReference>
<feature type="transmembrane region" description="Helical" evidence="7">
    <location>
        <begin position="212"/>
        <end position="239"/>
    </location>
</feature>
<dbReference type="RefSeq" id="WP_240570070.1">
    <property type="nucleotide sequence ID" value="NZ_JAKVPY010000050.1"/>
</dbReference>
<gene>
    <name evidence="8" type="ORF">MKP05_20785</name>
</gene>
<feature type="transmembrane region" description="Helical" evidence="7">
    <location>
        <begin position="173"/>
        <end position="191"/>
    </location>
</feature>
<evidence type="ECO:0000256" key="6">
    <source>
        <dbReference type="SAM" id="MobiDB-lite"/>
    </source>
</evidence>
<dbReference type="Pfam" id="PF02653">
    <property type="entry name" value="BPD_transp_2"/>
    <property type="match status" value="1"/>
</dbReference>
<dbReference type="EMBL" id="JAKVPY010000050">
    <property type="protein sequence ID" value="MCH4565538.1"/>
    <property type="molecule type" value="Genomic_DNA"/>
</dbReference>
<reference evidence="8 9" key="1">
    <citation type="submission" date="2022-02" db="EMBL/GenBank/DDBJ databases">
        <title>Halomonas fukangensis sp. nov., a halophilic bacterium isolated from a bulk soil of Kalidium foliatum at Fukang.</title>
        <authorList>
            <person name="Huang Y."/>
        </authorList>
    </citation>
    <scope>NUCLEOTIDE SEQUENCE [LARGE SCALE GENOMIC DNA]</scope>
    <source>
        <strain evidence="8 9">EGI 63088</strain>
    </source>
</reference>
<keyword evidence="3 7" id="KW-0812">Transmembrane</keyword>
<feature type="compositionally biased region" description="Low complexity" evidence="6">
    <location>
        <begin position="344"/>
        <end position="366"/>
    </location>
</feature>
<dbReference type="InterPro" id="IPR043428">
    <property type="entry name" value="LivM-like"/>
</dbReference>
<protein>
    <submittedName>
        <fullName evidence="8">Branched-chain amino acid ABC transporter permease</fullName>
    </submittedName>
</protein>